<evidence type="ECO:0008006" key="9">
    <source>
        <dbReference type="Google" id="ProtNLM"/>
    </source>
</evidence>
<dbReference type="InterPro" id="IPR036390">
    <property type="entry name" value="WH_DNA-bd_sf"/>
</dbReference>
<dbReference type="InterPro" id="IPR014710">
    <property type="entry name" value="RmlC-like_jellyroll"/>
</dbReference>
<comment type="caution">
    <text evidence="7">The sequence shown here is derived from an EMBL/GenBank/DDBJ whole genome shotgun (WGS) entry which is preliminary data.</text>
</comment>
<keyword evidence="4" id="KW-0804">Transcription</keyword>
<evidence type="ECO:0000256" key="4">
    <source>
        <dbReference type="ARBA" id="ARBA00023163"/>
    </source>
</evidence>
<dbReference type="PROSITE" id="PS51063">
    <property type="entry name" value="HTH_CRP_2"/>
    <property type="match status" value="1"/>
</dbReference>
<keyword evidence="3" id="KW-0010">Activator</keyword>
<reference evidence="7 8" key="1">
    <citation type="submission" date="2017-09" db="EMBL/GenBank/DDBJ databases">
        <title>Large-scale bioinformatics analysis of Bacillus genomes uncovers conserved roles of natural products in bacterial physiology.</title>
        <authorList>
            <consortium name="Agbiome Team Llc"/>
            <person name="Bleich R.M."/>
            <person name="Grubbs K.J."/>
            <person name="Santa Maria K.C."/>
            <person name="Allen S.E."/>
            <person name="Farag S."/>
            <person name="Shank E.A."/>
            <person name="Bowers A."/>
        </authorList>
    </citation>
    <scope>NUCLEOTIDE SEQUENCE [LARGE SCALE GENOMIC DNA]</scope>
    <source>
        <strain evidence="7 8">AFS050027</strain>
    </source>
</reference>
<feature type="domain" description="HTH crp-type" evidence="6">
    <location>
        <begin position="159"/>
        <end position="233"/>
    </location>
</feature>
<evidence type="ECO:0000256" key="3">
    <source>
        <dbReference type="ARBA" id="ARBA00023159"/>
    </source>
</evidence>
<dbReference type="InterPro" id="IPR018490">
    <property type="entry name" value="cNMP-bd_dom_sf"/>
</dbReference>
<evidence type="ECO:0000256" key="2">
    <source>
        <dbReference type="ARBA" id="ARBA00023125"/>
    </source>
</evidence>
<protein>
    <recommendedName>
        <fullName evidence="9">Crp/Fnr family transcriptional regulator</fullName>
    </recommendedName>
</protein>
<dbReference type="InterPro" id="IPR012318">
    <property type="entry name" value="HTH_CRP"/>
</dbReference>
<keyword evidence="1" id="KW-0805">Transcription regulation</keyword>
<dbReference type="GO" id="GO:0006355">
    <property type="term" value="P:regulation of DNA-templated transcription"/>
    <property type="evidence" value="ECO:0007669"/>
    <property type="project" value="InterPro"/>
</dbReference>
<feature type="domain" description="Cyclic nucleotide-binding" evidence="5">
    <location>
        <begin position="44"/>
        <end position="109"/>
    </location>
</feature>
<dbReference type="EMBL" id="NUIL01000048">
    <property type="protein sequence ID" value="PGO22713.1"/>
    <property type="molecule type" value="Genomic_DNA"/>
</dbReference>
<dbReference type="AlphaFoldDB" id="A0A2B9PJ91"/>
<sequence length="254" mass="28858">MNIHFTISSKYLILNSEEKMDNLKEASNEMLEFLKVLKHSEGVFYQDSYIYQENSVMDYVYIIQDGLVGFEKINSSGKILEVELRGKGKFIGVECLLGSSAKSSANVKACSKVVVVQAIKIEEIKNTYKDNIDFYKCYSKLLTHYSLNLIDKISDFALHSKKGALCSVLVRLANTFGIDTTDGKIINIHVTNDQLAELAGISTKESTHRILKSLKDDDIIEFKNNLYIIKDIDYLEQSISIQERRNSNPKMNML</sequence>
<evidence type="ECO:0000259" key="5">
    <source>
        <dbReference type="PROSITE" id="PS50042"/>
    </source>
</evidence>
<accession>A0A2B9PJ91</accession>
<evidence type="ECO:0000313" key="8">
    <source>
        <dbReference type="Proteomes" id="UP000223777"/>
    </source>
</evidence>
<dbReference type="Gene3D" id="2.60.120.10">
    <property type="entry name" value="Jelly Rolls"/>
    <property type="match status" value="1"/>
</dbReference>
<dbReference type="Gene3D" id="1.10.10.10">
    <property type="entry name" value="Winged helix-like DNA-binding domain superfamily/Winged helix DNA-binding domain"/>
    <property type="match status" value="1"/>
</dbReference>
<dbReference type="GO" id="GO:0003677">
    <property type="term" value="F:DNA binding"/>
    <property type="evidence" value="ECO:0007669"/>
    <property type="project" value="UniProtKB-KW"/>
</dbReference>
<evidence type="ECO:0000313" key="7">
    <source>
        <dbReference type="EMBL" id="PGO22713.1"/>
    </source>
</evidence>
<organism evidence="7 8">
    <name type="scientific">Bacillus cereus</name>
    <dbReference type="NCBI Taxonomy" id="1396"/>
    <lineage>
        <taxon>Bacteria</taxon>
        <taxon>Bacillati</taxon>
        <taxon>Bacillota</taxon>
        <taxon>Bacilli</taxon>
        <taxon>Bacillales</taxon>
        <taxon>Bacillaceae</taxon>
        <taxon>Bacillus</taxon>
        <taxon>Bacillus cereus group</taxon>
    </lineage>
</organism>
<dbReference type="Proteomes" id="UP000223777">
    <property type="component" value="Unassembled WGS sequence"/>
</dbReference>
<proteinExistence type="predicted"/>
<dbReference type="InterPro" id="IPR000595">
    <property type="entry name" value="cNMP-bd_dom"/>
</dbReference>
<dbReference type="PROSITE" id="PS50042">
    <property type="entry name" value="CNMP_BINDING_3"/>
    <property type="match status" value="1"/>
</dbReference>
<dbReference type="SUPFAM" id="SSF51206">
    <property type="entry name" value="cAMP-binding domain-like"/>
    <property type="match status" value="1"/>
</dbReference>
<dbReference type="Pfam" id="PF13545">
    <property type="entry name" value="HTH_Crp_2"/>
    <property type="match status" value="1"/>
</dbReference>
<dbReference type="InterPro" id="IPR036388">
    <property type="entry name" value="WH-like_DNA-bd_sf"/>
</dbReference>
<gene>
    <name evidence="7" type="ORF">CN984_25590</name>
</gene>
<keyword evidence="2" id="KW-0238">DNA-binding</keyword>
<dbReference type="Pfam" id="PF00027">
    <property type="entry name" value="cNMP_binding"/>
    <property type="match status" value="1"/>
</dbReference>
<dbReference type="SUPFAM" id="SSF46785">
    <property type="entry name" value="Winged helix' DNA-binding domain"/>
    <property type="match status" value="1"/>
</dbReference>
<name>A0A2B9PJ91_BACCE</name>
<dbReference type="CDD" id="cd00038">
    <property type="entry name" value="CAP_ED"/>
    <property type="match status" value="1"/>
</dbReference>
<evidence type="ECO:0000259" key="6">
    <source>
        <dbReference type="PROSITE" id="PS51063"/>
    </source>
</evidence>
<evidence type="ECO:0000256" key="1">
    <source>
        <dbReference type="ARBA" id="ARBA00023015"/>
    </source>
</evidence>